<evidence type="ECO:0000256" key="3">
    <source>
        <dbReference type="ARBA" id="ARBA00022737"/>
    </source>
</evidence>
<dbReference type="EMBL" id="MT631571">
    <property type="protein sequence ID" value="QNO54198.1"/>
    <property type="molecule type" value="Genomic_DNA"/>
</dbReference>
<dbReference type="InterPro" id="IPR039448">
    <property type="entry name" value="Beta_helix"/>
</dbReference>
<dbReference type="InterPro" id="IPR002105">
    <property type="entry name" value="Dockerin_1_rpt"/>
</dbReference>
<dbReference type="InterPro" id="IPR007742">
    <property type="entry name" value="NosD_dom"/>
</dbReference>
<dbReference type="SUPFAM" id="SSF51126">
    <property type="entry name" value="Pectin lyase-like"/>
    <property type="match status" value="5"/>
</dbReference>
<dbReference type="InterPro" id="IPR001769">
    <property type="entry name" value="Gingipain"/>
</dbReference>
<dbReference type="PROSITE" id="PS00194">
    <property type="entry name" value="THIOREDOXIN_1"/>
    <property type="match status" value="1"/>
</dbReference>
<dbReference type="GO" id="GO:0006508">
    <property type="term" value="P:proteolysis"/>
    <property type="evidence" value="ECO:0007669"/>
    <property type="project" value="InterPro"/>
</dbReference>
<dbReference type="GO" id="GO:0004553">
    <property type="term" value="F:hydrolase activity, hydrolyzing O-glycosyl compounds"/>
    <property type="evidence" value="ECO:0007669"/>
    <property type="project" value="InterPro"/>
</dbReference>
<dbReference type="Gene3D" id="3.40.50.1460">
    <property type="match status" value="1"/>
</dbReference>
<dbReference type="PROSITE" id="PS51352">
    <property type="entry name" value="THIOREDOXIN_2"/>
    <property type="match status" value="1"/>
</dbReference>
<evidence type="ECO:0000313" key="6">
    <source>
        <dbReference type="EMBL" id="QNO54198.1"/>
    </source>
</evidence>
<proteinExistence type="predicted"/>
<dbReference type="Gene3D" id="3.40.30.10">
    <property type="entry name" value="Glutaredoxin"/>
    <property type="match status" value="1"/>
</dbReference>
<dbReference type="Gene3D" id="3.40.50.10390">
    <property type="entry name" value="Gingipain r, domain 1"/>
    <property type="match status" value="1"/>
</dbReference>
<comment type="pathway">
    <text evidence="1">Protein modification; protein ubiquitination.</text>
</comment>
<dbReference type="GO" id="GO:0000272">
    <property type="term" value="P:polysaccharide catabolic process"/>
    <property type="evidence" value="ECO:0007669"/>
    <property type="project" value="InterPro"/>
</dbReference>
<protein>
    <recommendedName>
        <fullName evidence="5">Thioredoxin domain-containing protein</fullName>
    </recommendedName>
</protein>
<keyword evidence="4" id="KW-0833">Ubl conjugation pathway</keyword>
<keyword evidence="3" id="KW-0677">Repeat</keyword>
<dbReference type="Gene3D" id="1.10.1330.10">
    <property type="entry name" value="Dockerin domain"/>
    <property type="match status" value="1"/>
</dbReference>
<dbReference type="NCBIfam" id="TIGR03804">
    <property type="entry name" value="para_beta_helix"/>
    <property type="match status" value="7"/>
</dbReference>
<dbReference type="CDD" id="cd02947">
    <property type="entry name" value="TRX_family"/>
    <property type="match status" value="1"/>
</dbReference>
<feature type="domain" description="Thioredoxin" evidence="5">
    <location>
        <begin position="14"/>
        <end position="150"/>
    </location>
</feature>
<dbReference type="GO" id="GO:0008234">
    <property type="term" value="F:cysteine-type peptidase activity"/>
    <property type="evidence" value="ECO:0007669"/>
    <property type="project" value="InterPro"/>
</dbReference>
<evidence type="ECO:0000256" key="1">
    <source>
        <dbReference type="ARBA" id="ARBA00004906"/>
    </source>
</evidence>
<dbReference type="InterPro" id="IPR006633">
    <property type="entry name" value="Carb-bd_sugar_hydrolysis-dom"/>
</dbReference>
<dbReference type="InterPro" id="IPR036249">
    <property type="entry name" value="Thioredoxin-like_sf"/>
</dbReference>
<name>A0A7G9Z1R4_9EURY</name>
<dbReference type="Pfam" id="PF05048">
    <property type="entry name" value="NosD"/>
    <property type="match status" value="3"/>
</dbReference>
<dbReference type="InterPro" id="IPR017937">
    <property type="entry name" value="Thioredoxin_CS"/>
</dbReference>
<dbReference type="InterPro" id="IPR006626">
    <property type="entry name" value="PbH1"/>
</dbReference>
<organism evidence="6">
    <name type="scientific">Candidatus Methanophaga sp. ANME-1 ERB7</name>
    <dbReference type="NCBI Taxonomy" id="2759913"/>
    <lineage>
        <taxon>Archaea</taxon>
        <taxon>Methanobacteriati</taxon>
        <taxon>Methanobacteriota</taxon>
        <taxon>Stenosarchaea group</taxon>
        <taxon>Methanomicrobia</taxon>
        <taxon>Candidatus Methanophagales</taxon>
        <taxon>Candidatus Methanophagaceae</taxon>
        <taxon>Candidatus Methanophaga</taxon>
    </lineage>
</organism>
<dbReference type="SMART" id="SM00710">
    <property type="entry name" value="PbH1"/>
    <property type="match status" value="26"/>
</dbReference>
<accession>A0A7G9Z1R4</accession>
<dbReference type="InterPro" id="IPR011050">
    <property type="entry name" value="Pectin_lyase_fold/virulence"/>
</dbReference>
<dbReference type="Gene3D" id="2.160.20.10">
    <property type="entry name" value="Single-stranded right-handed beta-helix, Pectin lyase-like"/>
    <property type="match status" value="6"/>
</dbReference>
<dbReference type="InterPro" id="IPR012334">
    <property type="entry name" value="Pectin_lyas_fold"/>
</dbReference>
<dbReference type="PANTHER" id="PTHR22990:SF15">
    <property type="entry name" value="F-BOX ONLY PROTEIN 10"/>
    <property type="match status" value="1"/>
</dbReference>
<dbReference type="SUPFAM" id="SSF63446">
    <property type="entry name" value="Type I dockerin domain"/>
    <property type="match status" value="1"/>
</dbReference>
<keyword evidence="2" id="KW-0732">Signal</keyword>
<dbReference type="SUPFAM" id="SSF52833">
    <property type="entry name" value="Thioredoxin-like"/>
    <property type="match status" value="1"/>
</dbReference>
<evidence type="ECO:0000256" key="4">
    <source>
        <dbReference type="ARBA" id="ARBA00022786"/>
    </source>
</evidence>
<dbReference type="Pfam" id="PF01364">
    <property type="entry name" value="Peptidase_C25"/>
    <property type="match status" value="1"/>
</dbReference>
<reference evidence="6" key="1">
    <citation type="submission" date="2020-06" db="EMBL/GenBank/DDBJ databases">
        <title>Unique genomic features of the anaerobic methanotrophic archaea.</title>
        <authorList>
            <person name="Chadwick G.L."/>
            <person name="Skennerton C.T."/>
            <person name="Laso-Perez R."/>
            <person name="Leu A.O."/>
            <person name="Speth D.R."/>
            <person name="Yu H."/>
            <person name="Morgan-Lang C."/>
            <person name="Hatzenpichler R."/>
            <person name="Goudeau D."/>
            <person name="Malmstrom R."/>
            <person name="Brazelton W.J."/>
            <person name="Woyke T."/>
            <person name="Hallam S.J."/>
            <person name="Tyson G.W."/>
            <person name="Wegener G."/>
            <person name="Boetius A."/>
            <person name="Orphan V."/>
        </authorList>
    </citation>
    <scope>NUCLEOTIDE SEQUENCE</scope>
</reference>
<dbReference type="InterPro" id="IPR051550">
    <property type="entry name" value="SCF-Subunits/Alg-Epimerases"/>
</dbReference>
<dbReference type="SMART" id="SM00722">
    <property type="entry name" value="CASH"/>
    <property type="match status" value="3"/>
</dbReference>
<dbReference type="SUPFAM" id="SSF52129">
    <property type="entry name" value="Caspase-like"/>
    <property type="match status" value="1"/>
</dbReference>
<dbReference type="Pfam" id="PF00404">
    <property type="entry name" value="Dockerin_1"/>
    <property type="match status" value="1"/>
</dbReference>
<dbReference type="Pfam" id="PF13229">
    <property type="entry name" value="Beta_helix"/>
    <property type="match status" value="2"/>
</dbReference>
<dbReference type="InterPro" id="IPR013766">
    <property type="entry name" value="Thioredoxin_domain"/>
</dbReference>
<dbReference type="InterPro" id="IPR029030">
    <property type="entry name" value="Caspase-like_dom_sf"/>
</dbReference>
<dbReference type="Pfam" id="PF00085">
    <property type="entry name" value="Thioredoxin"/>
    <property type="match status" value="1"/>
</dbReference>
<dbReference type="InterPro" id="IPR022441">
    <property type="entry name" value="Para_beta_helix_rpt-2"/>
</dbReference>
<dbReference type="PANTHER" id="PTHR22990">
    <property type="entry name" value="F-BOX ONLY PROTEIN"/>
    <property type="match status" value="1"/>
</dbReference>
<evidence type="ECO:0000259" key="5">
    <source>
        <dbReference type="PROSITE" id="PS51352"/>
    </source>
</evidence>
<dbReference type="InterPro" id="IPR036439">
    <property type="entry name" value="Dockerin_dom_sf"/>
</dbReference>
<evidence type="ECO:0000256" key="2">
    <source>
        <dbReference type="ARBA" id="ARBA00022729"/>
    </source>
</evidence>
<gene>
    <name evidence="6" type="ORF">PCEKAPCC_00002</name>
</gene>
<sequence>MNNKQVLSALLTAIMVLSIATSMAAATDAGGCSMDSNPEVQFTNDPLSNRIDDLLAEDKSVFLFFYADWCPYCHQETPIIDQLEAEYAGEVAFIRINVTARPDHAEEFGVSALPTMFVTSGKNEEGYVKQEISGFTEKARLREIIDLEIGQSEQTVIGDVEEDEIPDDANYNSSIDKGKANSNVLSSLSSGIAYAGNYELLIIAPDEFIDELKPLKDFKDATGRPTILLSLSEIYSNPSCSGIDEPEKIKKCIAHYEKSYSIQFVMLVGDCDKFPVRYCSRDETEPRTYTPCDLYYADLYKSDGSFDNWDGNGNGVYAELRFTSANNNIDNVNWYPDIAVARVPASSITEVTTYVEKIISYEFNAYNSLWFKKALLVTGGWGNDEEIQDYIATNYLSGFSIIKHYYGTFKIIYPIDPNDIPGSMDKRAEPMATYINQGVGFINYIGHGSTDDFCWVFDKRHVASLSNKDTLPVVFSGGCDTGGFAPNPPWQDYTDTSNTFHSSHAPSGVTAPPMAIQPGKTEPHNCDREAHPENWLVYRDIGAIGFIGPVGTGNPTYTEIMDKNFFKTYKDGYRTFGDMWYYMVEPYLLQLFDAQGNIKHTNFWHRNATWNMLIRFMALGDPSLAVGGLHDKKITITHDTTLYPTTYNTPEGILIDASNVVLDCKGAIINGTGWGNGIHIPDGINNVTIKNCNIKNYQYGIEVGSNSNTIISNNIYSNEYGVYLLSGVNNKIIGNDIYSNDYGISLINADSNEIRYNTIKNNDADGVYLDMYSSDNNLISNTICSNTGKDISNNVNYGGPNYGNENTCSNVYKWNDDGAIGCTYLCEHTPTLYYCDSCSDCTNKINTAPPGSVIKLTKNIINHHGTCIEWKVDGKTFDCQNHTIDGDDSTGSSIEQTYHAGIDMSFGPEGNTIKNCVISDFEYGIAIRSSSLFGNASYYNNIINNVLYSNVRDGINIFSSSGIADDFSIIKNNVVINNGRNGITISSSDKNLIDSNIVCSNTKSDFFLSYSYDNSGINNYCDTPDGWNDAGETGCSKSCSKAPVSCAPGEVIPYDDMEITSDTKLCRGFYNIQDSDDRGVIIIKSDNVVLDCNGATINGDGSGIGIYNNEFDNIILKNCNIKNYEFGIGTVYSSYNTITSNNISNNSYGIDMEYSSNNTLNSNNIHSNSLYGIYMVYSSDNALTSNNICSNNLFANTNGIEIVDSSSNTLIGNNINDNSLTGIDISSNSNFNTLNNNKIKNNGYGVSLTDSNNVELNANIICENTISDLYLDDSYDNSGNNNYCDNPDGWNDTGTTGCTNPCAAAPTCAPDEVIPYDDLVVTKDTKLCHGFYNISDLGGWGVIYVESSGVVLDCNGATLNGTGFGRGIYAGDVRYATIKNCNIQNYGIGIDTHSEYSTITNNNLNSNDNGLVLWQATGNTITKNHINSNAVHGIDLHGNSDLNTIGNNLIENNGKGVWFASDSNENNLSSNIICSNPIDIKDDDENFGDENTCDMPGGWNDDGTTGCTYQCPKCVTPTDDLYINSDTTLCPGFYNISNSGADGVIIINAPNVVLDCNGATLNGAGSGSGIFNPGFDNVTIRNGNVLNYETGIHLFESDNSVISNNVVSYSNNQGISIEGSQYCDVYDNKVSFSGDRGITFGGGGNNAAYSNTVHNNSAYGAIEAIHSDNNEIYKNIAYFNQWGIATNHGSNNLIRDNTIYENELGVHLDWPSTNNRVLNNEISSNGEGVRTNHNSSGNLISGNLVFSNDDAGMHIETDDNTLTGNTANNNRVGLYLGVNSSGNVVSGNIFCSNLIYDIRDEGGNSGDDNTCDLTGNWNDSETTGCTHSCPPSEGSKGDLNGDGTITTADAAIALQLAASGEWCAEADVDCDRQVTSLDALMILQAAAGNIELQGCESS</sequence>
<dbReference type="CDD" id="cd14256">
    <property type="entry name" value="Dockerin_I"/>
    <property type="match status" value="1"/>
</dbReference>
<dbReference type="InterPro" id="IPR029031">
    <property type="entry name" value="Gingipain_N_sf"/>
</dbReference>